<organism evidence="2 3">
    <name type="scientific">Rhodococcus koreensis</name>
    <dbReference type="NCBI Taxonomy" id="99653"/>
    <lineage>
        <taxon>Bacteria</taxon>
        <taxon>Bacillati</taxon>
        <taxon>Actinomycetota</taxon>
        <taxon>Actinomycetes</taxon>
        <taxon>Mycobacteriales</taxon>
        <taxon>Nocardiaceae</taxon>
        <taxon>Rhodococcus</taxon>
    </lineage>
</organism>
<evidence type="ECO:0000313" key="2">
    <source>
        <dbReference type="EMBL" id="SEB30125.1"/>
    </source>
</evidence>
<feature type="region of interest" description="Disordered" evidence="1">
    <location>
        <begin position="45"/>
        <end position="81"/>
    </location>
</feature>
<protein>
    <submittedName>
        <fullName evidence="2">Uncharacterized protein</fullName>
    </submittedName>
</protein>
<dbReference type="Proteomes" id="UP000183561">
    <property type="component" value="Unassembled WGS sequence"/>
</dbReference>
<reference evidence="3" key="1">
    <citation type="submission" date="2016-10" db="EMBL/GenBank/DDBJ databases">
        <authorList>
            <person name="Varghese N."/>
            <person name="Submissions S."/>
        </authorList>
    </citation>
    <scope>NUCLEOTIDE SEQUENCE [LARGE SCALE GENOMIC DNA]</scope>
    <source>
        <strain evidence="3">DSM 44498</strain>
    </source>
</reference>
<dbReference type="AlphaFoldDB" id="A0A1H4I896"/>
<keyword evidence="3" id="KW-1185">Reference proteome</keyword>
<sequence>MPKDLNRWLGRYMYREEAFRHAVLGTLTATGLTAAALTREVQNWGTEGSGVHPWASPRDPNSLATPNAPAVTVHSPKGAKP</sequence>
<gene>
    <name evidence="2" type="ORF">SAMN04490239_0196</name>
</gene>
<accession>A0A1H4I896</accession>
<dbReference type="EMBL" id="FNSV01000001">
    <property type="protein sequence ID" value="SEB30125.1"/>
    <property type="molecule type" value="Genomic_DNA"/>
</dbReference>
<proteinExistence type="predicted"/>
<evidence type="ECO:0000313" key="3">
    <source>
        <dbReference type="Proteomes" id="UP000183561"/>
    </source>
</evidence>
<dbReference type="RefSeq" id="WP_074933467.1">
    <property type="nucleotide sequence ID" value="NZ_FNSV01000001.1"/>
</dbReference>
<dbReference type="OrthoDB" id="9765204at2"/>
<evidence type="ECO:0000256" key="1">
    <source>
        <dbReference type="SAM" id="MobiDB-lite"/>
    </source>
</evidence>
<name>A0A1H4I896_9NOCA</name>